<dbReference type="Proteomes" id="UP000823749">
    <property type="component" value="Chromosome 9"/>
</dbReference>
<evidence type="ECO:0000313" key="3">
    <source>
        <dbReference type="Proteomes" id="UP000823749"/>
    </source>
</evidence>
<evidence type="ECO:0000256" key="1">
    <source>
        <dbReference type="SAM" id="MobiDB-lite"/>
    </source>
</evidence>
<reference evidence="2" key="1">
    <citation type="submission" date="2020-08" db="EMBL/GenBank/DDBJ databases">
        <title>Plant Genome Project.</title>
        <authorList>
            <person name="Zhang R.-G."/>
        </authorList>
    </citation>
    <scope>NUCLEOTIDE SEQUENCE</scope>
    <source>
        <strain evidence="2">WSP0</strain>
        <tissue evidence="2">Leaf</tissue>
    </source>
</reference>
<accession>A0AAV6ITU4</accession>
<comment type="caution">
    <text evidence="2">The sequence shown here is derived from an EMBL/GenBank/DDBJ whole genome shotgun (WGS) entry which is preliminary data.</text>
</comment>
<dbReference type="EMBL" id="JACTNZ010000009">
    <property type="protein sequence ID" value="KAG5532151.1"/>
    <property type="molecule type" value="Genomic_DNA"/>
</dbReference>
<feature type="compositionally biased region" description="Basic and acidic residues" evidence="1">
    <location>
        <begin position="57"/>
        <end position="72"/>
    </location>
</feature>
<proteinExistence type="predicted"/>
<gene>
    <name evidence="2" type="ORF">RHGRI_026688</name>
</gene>
<name>A0AAV6ITU4_9ERIC</name>
<sequence>MMRRRLKMRCSSAKYSWDQIWDLVEEADEKEEATVKGESGGFVKEMKGVLEECEEEIKARADGPAAGEDHNEGVGSGDGVHGWGVAIVVLGGGEMPEGCGGGGRVDSVAFAGSK</sequence>
<protein>
    <submittedName>
        <fullName evidence="2">Uncharacterized protein</fullName>
    </submittedName>
</protein>
<feature type="region of interest" description="Disordered" evidence="1">
    <location>
        <begin position="57"/>
        <end position="78"/>
    </location>
</feature>
<evidence type="ECO:0000313" key="2">
    <source>
        <dbReference type="EMBL" id="KAG5532151.1"/>
    </source>
</evidence>
<organism evidence="2 3">
    <name type="scientific">Rhododendron griersonianum</name>
    <dbReference type="NCBI Taxonomy" id="479676"/>
    <lineage>
        <taxon>Eukaryota</taxon>
        <taxon>Viridiplantae</taxon>
        <taxon>Streptophyta</taxon>
        <taxon>Embryophyta</taxon>
        <taxon>Tracheophyta</taxon>
        <taxon>Spermatophyta</taxon>
        <taxon>Magnoliopsida</taxon>
        <taxon>eudicotyledons</taxon>
        <taxon>Gunneridae</taxon>
        <taxon>Pentapetalae</taxon>
        <taxon>asterids</taxon>
        <taxon>Ericales</taxon>
        <taxon>Ericaceae</taxon>
        <taxon>Ericoideae</taxon>
        <taxon>Rhodoreae</taxon>
        <taxon>Rhododendron</taxon>
    </lineage>
</organism>
<keyword evidence="3" id="KW-1185">Reference proteome</keyword>
<dbReference type="AlphaFoldDB" id="A0AAV6ITU4"/>